<comment type="caution">
    <text evidence="4">The sequence shown here is derived from an EMBL/GenBank/DDBJ whole genome shotgun (WGS) entry which is preliminary data.</text>
</comment>
<dbReference type="RefSeq" id="XP_064709990.1">
    <property type="nucleotide sequence ID" value="XM_064853591.1"/>
</dbReference>
<dbReference type="Gene3D" id="3.10.129.10">
    <property type="entry name" value="Hotdog Thioesterase"/>
    <property type="match status" value="1"/>
</dbReference>
<dbReference type="InterPro" id="IPR006683">
    <property type="entry name" value="Thioestr_dom"/>
</dbReference>
<organism evidence="4 5">
    <name type="scientific">Exophiala bonariae</name>
    <dbReference type="NCBI Taxonomy" id="1690606"/>
    <lineage>
        <taxon>Eukaryota</taxon>
        <taxon>Fungi</taxon>
        <taxon>Dikarya</taxon>
        <taxon>Ascomycota</taxon>
        <taxon>Pezizomycotina</taxon>
        <taxon>Eurotiomycetes</taxon>
        <taxon>Chaetothyriomycetidae</taxon>
        <taxon>Chaetothyriales</taxon>
        <taxon>Herpotrichiellaceae</taxon>
        <taxon>Exophiala</taxon>
    </lineage>
</organism>
<dbReference type="PANTHER" id="PTHR21660:SF1">
    <property type="entry name" value="ACYL-COENZYME A THIOESTERASE 13"/>
    <property type="match status" value="1"/>
</dbReference>
<keyword evidence="2" id="KW-0378">Hydrolase</keyword>
<accession>A0AAV9NL74</accession>
<name>A0AAV9NL74_9EURO</name>
<dbReference type="CDD" id="cd03443">
    <property type="entry name" value="PaaI_thioesterase"/>
    <property type="match status" value="1"/>
</dbReference>
<evidence type="ECO:0000256" key="1">
    <source>
        <dbReference type="ARBA" id="ARBA00008324"/>
    </source>
</evidence>
<dbReference type="SUPFAM" id="SSF54637">
    <property type="entry name" value="Thioesterase/thiol ester dehydrase-isomerase"/>
    <property type="match status" value="1"/>
</dbReference>
<proteinExistence type="inferred from homology"/>
<dbReference type="EMBL" id="JAVRRD010000004">
    <property type="protein sequence ID" value="KAK5060169.1"/>
    <property type="molecule type" value="Genomic_DNA"/>
</dbReference>
<evidence type="ECO:0000259" key="3">
    <source>
        <dbReference type="Pfam" id="PF03061"/>
    </source>
</evidence>
<dbReference type="GeneID" id="89978211"/>
<dbReference type="GO" id="GO:0047617">
    <property type="term" value="F:fatty acyl-CoA hydrolase activity"/>
    <property type="evidence" value="ECO:0007669"/>
    <property type="project" value="InterPro"/>
</dbReference>
<protein>
    <recommendedName>
        <fullName evidence="3">Thioesterase domain-containing protein</fullName>
    </recommendedName>
</protein>
<comment type="similarity">
    <text evidence="1">Belongs to the thioesterase PaaI family.</text>
</comment>
<feature type="domain" description="Thioesterase" evidence="3">
    <location>
        <begin position="70"/>
        <end position="146"/>
    </location>
</feature>
<dbReference type="PANTHER" id="PTHR21660">
    <property type="entry name" value="THIOESTERASE SUPERFAMILY MEMBER-RELATED"/>
    <property type="match status" value="1"/>
</dbReference>
<dbReference type="Proteomes" id="UP001358417">
    <property type="component" value="Unassembled WGS sequence"/>
</dbReference>
<gene>
    <name evidence="4" type="ORF">LTR84_010053</name>
</gene>
<evidence type="ECO:0000313" key="5">
    <source>
        <dbReference type="Proteomes" id="UP001358417"/>
    </source>
</evidence>
<dbReference type="InterPro" id="IPR029069">
    <property type="entry name" value="HotDog_dom_sf"/>
</dbReference>
<keyword evidence="5" id="KW-1185">Reference proteome</keyword>
<dbReference type="InterPro" id="IPR039298">
    <property type="entry name" value="ACOT13"/>
</dbReference>
<evidence type="ECO:0000256" key="2">
    <source>
        <dbReference type="ARBA" id="ARBA00022801"/>
    </source>
</evidence>
<dbReference type="Pfam" id="PF03061">
    <property type="entry name" value="4HBT"/>
    <property type="match status" value="1"/>
</dbReference>
<sequence>MERDFYRSTDFGLPHKERIKAYLASITADTAYDGFDKRLLQQVELLEVDLELGQTVYVFSVQDFMSNKDGNLHGGAVATLMDNLSSTALVTVQKPGFWDSFGISRSLAIIYHRTMPENAVLLIRCSVLAAGRQMATVKAVIEGQNGTIHASCVHEKFAAPTPKL</sequence>
<reference evidence="4 5" key="1">
    <citation type="submission" date="2023-08" db="EMBL/GenBank/DDBJ databases">
        <title>Black Yeasts Isolated from many extreme environments.</title>
        <authorList>
            <person name="Coleine C."/>
            <person name="Stajich J.E."/>
            <person name="Selbmann L."/>
        </authorList>
    </citation>
    <scope>NUCLEOTIDE SEQUENCE [LARGE SCALE GENOMIC DNA]</scope>
    <source>
        <strain evidence="4 5">CCFEE 5792</strain>
    </source>
</reference>
<evidence type="ECO:0000313" key="4">
    <source>
        <dbReference type="EMBL" id="KAK5060169.1"/>
    </source>
</evidence>
<dbReference type="AlphaFoldDB" id="A0AAV9NL74"/>